<organism evidence="1 2">
    <name type="scientific">Kribbella deserti</name>
    <dbReference type="NCBI Taxonomy" id="1926257"/>
    <lineage>
        <taxon>Bacteria</taxon>
        <taxon>Bacillati</taxon>
        <taxon>Actinomycetota</taxon>
        <taxon>Actinomycetes</taxon>
        <taxon>Propionibacteriales</taxon>
        <taxon>Kribbellaceae</taxon>
        <taxon>Kribbella</taxon>
    </lineage>
</organism>
<sequence length="195" mass="22476">MSDDLVVRESDTLRVRLVYDGNNDFPDFIEAAIISADHRYTDHNDTFGWGRHVRRAVERYRRDYDLVERYARIFLGVRGFRQVNVQPDSTHFALISTVDIDAHVFGDGAEEIAAADAETYHQWATGHVYGYVIEERAAWGRLNSDGEPRSRLADHDDYRETWEMVEDCYGYYGIDHAEQAALEAYTTHLEHAAKG</sequence>
<dbReference type="Proteomes" id="UP001589890">
    <property type="component" value="Unassembled WGS sequence"/>
</dbReference>
<dbReference type="RefSeq" id="WP_380043516.1">
    <property type="nucleotide sequence ID" value="NZ_JBHLTC010000001.1"/>
</dbReference>
<evidence type="ECO:0000313" key="1">
    <source>
        <dbReference type="EMBL" id="MFC0622839.1"/>
    </source>
</evidence>
<name>A0ABV6QDY0_9ACTN</name>
<dbReference type="EMBL" id="JBHLTC010000001">
    <property type="protein sequence ID" value="MFC0622839.1"/>
    <property type="molecule type" value="Genomic_DNA"/>
</dbReference>
<keyword evidence="2" id="KW-1185">Reference proteome</keyword>
<proteinExistence type="predicted"/>
<protein>
    <submittedName>
        <fullName evidence="1">Uncharacterized protein</fullName>
    </submittedName>
</protein>
<reference evidence="1 2" key="1">
    <citation type="submission" date="2024-09" db="EMBL/GenBank/DDBJ databases">
        <authorList>
            <person name="Sun Q."/>
            <person name="Mori K."/>
        </authorList>
    </citation>
    <scope>NUCLEOTIDE SEQUENCE [LARGE SCALE GENOMIC DNA]</scope>
    <source>
        <strain evidence="1 2">CGMCC 1.15906</strain>
    </source>
</reference>
<comment type="caution">
    <text evidence="1">The sequence shown here is derived from an EMBL/GenBank/DDBJ whole genome shotgun (WGS) entry which is preliminary data.</text>
</comment>
<evidence type="ECO:0000313" key="2">
    <source>
        <dbReference type="Proteomes" id="UP001589890"/>
    </source>
</evidence>
<accession>A0ABV6QDY0</accession>
<gene>
    <name evidence="1" type="ORF">ACFFGN_02130</name>
</gene>